<protein>
    <submittedName>
        <fullName evidence="2">Uncharacterized protein</fullName>
    </submittedName>
</protein>
<dbReference type="Proteomes" id="UP000823388">
    <property type="component" value="Chromosome 6N"/>
</dbReference>
<feature type="region of interest" description="Disordered" evidence="1">
    <location>
        <begin position="58"/>
        <end position="148"/>
    </location>
</feature>
<evidence type="ECO:0000313" key="2">
    <source>
        <dbReference type="EMBL" id="KAG2577457.1"/>
    </source>
</evidence>
<accession>A0A8T0QW22</accession>
<keyword evidence="3" id="KW-1185">Reference proteome</keyword>
<feature type="compositionally biased region" description="Basic and acidic residues" evidence="1">
    <location>
        <begin position="115"/>
        <end position="124"/>
    </location>
</feature>
<evidence type="ECO:0000256" key="1">
    <source>
        <dbReference type="SAM" id="MobiDB-lite"/>
    </source>
</evidence>
<name>A0A8T0QW22_PANVG</name>
<sequence>MGSDGPRRTRPPRAGQPADAPDALLHAVPSNRWAAARLHPREGKPDVWPPAVARLAAPFVSGGGGKAAERRPPAWALAARGSTASRLPSQRPPGGGGSPPLSSSTRPPTATFGKGLRDLRHELAPRAGLKTGTQSESSGCKGQSRRGMAAAEWVGGMWAGRNGGMG</sequence>
<feature type="region of interest" description="Disordered" evidence="1">
    <location>
        <begin position="1"/>
        <end position="23"/>
    </location>
</feature>
<dbReference type="AlphaFoldDB" id="A0A8T0QW22"/>
<comment type="caution">
    <text evidence="2">The sequence shown here is derived from an EMBL/GenBank/DDBJ whole genome shotgun (WGS) entry which is preliminary data.</text>
</comment>
<organism evidence="2 3">
    <name type="scientific">Panicum virgatum</name>
    <name type="common">Blackwell switchgrass</name>
    <dbReference type="NCBI Taxonomy" id="38727"/>
    <lineage>
        <taxon>Eukaryota</taxon>
        <taxon>Viridiplantae</taxon>
        <taxon>Streptophyta</taxon>
        <taxon>Embryophyta</taxon>
        <taxon>Tracheophyta</taxon>
        <taxon>Spermatophyta</taxon>
        <taxon>Magnoliopsida</taxon>
        <taxon>Liliopsida</taxon>
        <taxon>Poales</taxon>
        <taxon>Poaceae</taxon>
        <taxon>PACMAD clade</taxon>
        <taxon>Panicoideae</taxon>
        <taxon>Panicodae</taxon>
        <taxon>Paniceae</taxon>
        <taxon>Panicinae</taxon>
        <taxon>Panicum</taxon>
        <taxon>Panicum sect. Hiantes</taxon>
    </lineage>
</organism>
<feature type="compositionally biased region" description="Polar residues" evidence="1">
    <location>
        <begin position="131"/>
        <end position="141"/>
    </location>
</feature>
<reference evidence="2" key="1">
    <citation type="submission" date="2020-05" db="EMBL/GenBank/DDBJ databases">
        <title>WGS assembly of Panicum virgatum.</title>
        <authorList>
            <person name="Lovell J.T."/>
            <person name="Jenkins J."/>
            <person name="Shu S."/>
            <person name="Juenger T.E."/>
            <person name="Schmutz J."/>
        </authorList>
    </citation>
    <scope>NUCLEOTIDE SEQUENCE</scope>
    <source>
        <strain evidence="2">AP13</strain>
    </source>
</reference>
<dbReference type="EMBL" id="CM029048">
    <property type="protein sequence ID" value="KAG2577457.1"/>
    <property type="molecule type" value="Genomic_DNA"/>
</dbReference>
<proteinExistence type="predicted"/>
<evidence type="ECO:0000313" key="3">
    <source>
        <dbReference type="Proteomes" id="UP000823388"/>
    </source>
</evidence>
<feature type="compositionally biased region" description="Low complexity" evidence="1">
    <location>
        <begin position="99"/>
        <end position="109"/>
    </location>
</feature>
<gene>
    <name evidence="2" type="ORF">PVAP13_6NG102009</name>
</gene>